<comment type="caution">
    <text evidence="1">The sequence shown here is derived from an EMBL/GenBank/DDBJ whole genome shotgun (WGS) entry which is preliminary data.</text>
</comment>
<dbReference type="RefSeq" id="WP_381479829.1">
    <property type="nucleotide sequence ID" value="NZ_JBHTLT010000019.1"/>
</dbReference>
<sequence length="72" mass="8476">MRAKAQRWEHILALARNEERALRAKAQRWEHILALARNEERALRAKALALRALSAVKLRQALEDKKLRRIMP</sequence>
<reference evidence="2" key="1">
    <citation type="journal article" date="2019" name="Int. J. Syst. Evol. Microbiol.">
        <title>The Global Catalogue of Microorganisms (GCM) 10K type strain sequencing project: providing services to taxonomists for standard genome sequencing and annotation.</title>
        <authorList>
            <consortium name="The Broad Institute Genomics Platform"/>
            <consortium name="The Broad Institute Genome Sequencing Center for Infectious Disease"/>
            <person name="Wu L."/>
            <person name="Ma J."/>
        </authorList>
    </citation>
    <scope>NUCLEOTIDE SEQUENCE [LARGE SCALE GENOMIC DNA]</scope>
    <source>
        <strain evidence="2">CCUG 53915</strain>
    </source>
</reference>
<accession>A0ABW3TUT9</accession>
<organism evidence="1 2">
    <name type="scientific">Sporosarcina contaminans</name>
    <dbReference type="NCBI Taxonomy" id="633403"/>
    <lineage>
        <taxon>Bacteria</taxon>
        <taxon>Bacillati</taxon>
        <taxon>Bacillota</taxon>
        <taxon>Bacilli</taxon>
        <taxon>Bacillales</taxon>
        <taxon>Caryophanaceae</taxon>
        <taxon>Sporosarcina</taxon>
    </lineage>
</organism>
<keyword evidence="2" id="KW-1185">Reference proteome</keyword>
<dbReference type="Proteomes" id="UP001597231">
    <property type="component" value="Unassembled WGS sequence"/>
</dbReference>
<name>A0ABW3TUT9_9BACL</name>
<evidence type="ECO:0000313" key="2">
    <source>
        <dbReference type="Proteomes" id="UP001597231"/>
    </source>
</evidence>
<evidence type="ECO:0000313" key="1">
    <source>
        <dbReference type="EMBL" id="MFD1204262.1"/>
    </source>
</evidence>
<proteinExistence type="predicted"/>
<dbReference type="EMBL" id="JBHTLT010000019">
    <property type="protein sequence ID" value="MFD1204262.1"/>
    <property type="molecule type" value="Genomic_DNA"/>
</dbReference>
<gene>
    <name evidence="1" type="ORF">ACFQ38_03860</name>
</gene>
<protein>
    <submittedName>
        <fullName evidence="1">Uncharacterized protein</fullName>
    </submittedName>
</protein>